<dbReference type="Proteomes" id="UP000502041">
    <property type="component" value="Chromosome"/>
</dbReference>
<dbReference type="Pfam" id="PF04290">
    <property type="entry name" value="DctQ"/>
    <property type="match status" value="1"/>
</dbReference>
<dbReference type="GO" id="GO:0015740">
    <property type="term" value="P:C4-dicarboxylate transport"/>
    <property type="evidence" value="ECO:0007669"/>
    <property type="project" value="TreeGrafter"/>
</dbReference>
<keyword evidence="7 9" id="KW-0472">Membrane</keyword>
<evidence type="ECO:0000259" key="10">
    <source>
        <dbReference type="Pfam" id="PF04290"/>
    </source>
</evidence>
<evidence type="ECO:0000256" key="5">
    <source>
        <dbReference type="ARBA" id="ARBA00022692"/>
    </source>
</evidence>
<protein>
    <recommendedName>
        <fullName evidence="9">TRAP transporter small permease protein</fullName>
    </recommendedName>
</protein>
<evidence type="ECO:0000256" key="9">
    <source>
        <dbReference type="RuleBase" id="RU369079"/>
    </source>
</evidence>
<gene>
    <name evidence="11" type="ORF">HC248_01577</name>
</gene>
<reference evidence="11 12" key="1">
    <citation type="submission" date="2020-04" db="EMBL/GenBank/DDBJ databases">
        <title>Complete genome of a Psychrophilic, Marine, Gas Vacuolate Bacterium Polaromonas vacuolata KCTC 22033T.</title>
        <authorList>
            <person name="Hwang K."/>
            <person name="Kim K.M."/>
        </authorList>
    </citation>
    <scope>NUCLEOTIDE SEQUENCE [LARGE SCALE GENOMIC DNA]</scope>
    <source>
        <strain evidence="11 12">KCTC 22033</strain>
    </source>
</reference>
<comment type="subcellular location">
    <subcellularLocation>
        <location evidence="1 9">Cell inner membrane</location>
        <topology evidence="1 9">Multi-pass membrane protein</topology>
    </subcellularLocation>
</comment>
<accession>A0A6H2H8T7</accession>
<sequence length="188" mass="20462">MSDAASSVQGSGFPLLAIDPDTPKLMLPLARLLSWLNRVMVVLGMIALLVASLVLTYSVVSRYVMQASTDWQDEAAVFCLVGATFLCTSFVQQLRGHVGIDAVAGWLPLGANRWRLLFVDLIGLLFCSFFSWKSWTLFHEALIEGQTTSSSWAPPLAIPYGLMAGGMTLLSLQLLVQLSARINAVNKN</sequence>
<comment type="caution">
    <text evidence="9">Lacks conserved residue(s) required for the propagation of feature annotation.</text>
</comment>
<dbReference type="InterPro" id="IPR007387">
    <property type="entry name" value="TRAP_DctQ"/>
</dbReference>
<evidence type="ECO:0000313" key="11">
    <source>
        <dbReference type="EMBL" id="QJC56275.1"/>
    </source>
</evidence>
<evidence type="ECO:0000313" key="12">
    <source>
        <dbReference type="Proteomes" id="UP000502041"/>
    </source>
</evidence>
<name>A0A6H2H8T7_9BURK</name>
<keyword evidence="6 9" id="KW-1133">Transmembrane helix</keyword>
<feature type="transmembrane region" description="Helical" evidence="9">
    <location>
        <begin position="114"/>
        <end position="132"/>
    </location>
</feature>
<dbReference type="GO" id="GO:0022857">
    <property type="term" value="F:transmembrane transporter activity"/>
    <property type="evidence" value="ECO:0007669"/>
    <property type="project" value="UniProtKB-UniRule"/>
</dbReference>
<feature type="transmembrane region" description="Helical" evidence="9">
    <location>
        <begin position="35"/>
        <end position="55"/>
    </location>
</feature>
<dbReference type="GO" id="GO:0005886">
    <property type="term" value="C:plasma membrane"/>
    <property type="evidence" value="ECO:0007669"/>
    <property type="project" value="UniProtKB-SubCell"/>
</dbReference>
<keyword evidence="4 9" id="KW-0997">Cell inner membrane</keyword>
<evidence type="ECO:0000256" key="3">
    <source>
        <dbReference type="ARBA" id="ARBA00022475"/>
    </source>
</evidence>
<dbReference type="EMBL" id="CP051461">
    <property type="protein sequence ID" value="QJC56275.1"/>
    <property type="molecule type" value="Genomic_DNA"/>
</dbReference>
<dbReference type="PANTHER" id="PTHR35011">
    <property type="entry name" value="2,3-DIKETO-L-GULONATE TRAP TRANSPORTER SMALL PERMEASE PROTEIN YIAM"/>
    <property type="match status" value="1"/>
</dbReference>
<evidence type="ECO:0000256" key="1">
    <source>
        <dbReference type="ARBA" id="ARBA00004429"/>
    </source>
</evidence>
<feature type="domain" description="Tripartite ATP-independent periplasmic transporters DctQ component" evidence="10">
    <location>
        <begin position="53"/>
        <end position="180"/>
    </location>
</feature>
<dbReference type="InterPro" id="IPR055348">
    <property type="entry name" value="DctQ"/>
</dbReference>
<keyword evidence="12" id="KW-1185">Reference proteome</keyword>
<keyword evidence="2 9" id="KW-0813">Transport</keyword>
<comment type="subunit">
    <text evidence="9">The complex comprises the extracytoplasmic solute receptor protein and the two transmembrane proteins.</text>
</comment>
<dbReference type="KEGG" id="pvac:HC248_01577"/>
<comment type="similarity">
    <text evidence="8 9">Belongs to the TRAP transporter small permease family.</text>
</comment>
<organism evidence="11 12">
    <name type="scientific">Polaromonas vacuolata</name>
    <dbReference type="NCBI Taxonomy" id="37448"/>
    <lineage>
        <taxon>Bacteria</taxon>
        <taxon>Pseudomonadati</taxon>
        <taxon>Pseudomonadota</taxon>
        <taxon>Betaproteobacteria</taxon>
        <taxon>Burkholderiales</taxon>
        <taxon>Comamonadaceae</taxon>
        <taxon>Polaromonas</taxon>
    </lineage>
</organism>
<evidence type="ECO:0000256" key="6">
    <source>
        <dbReference type="ARBA" id="ARBA00022989"/>
    </source>
</evidence>
<evidence type="ECO:0000256" key="7">
    <source>
        <dbReference type="ARBA" id="ARBA00023136"/>
    </source>
</evidence>
<keyword evidence="3" id="KW-1003">Cell membrane</keyword>
<evidence type="ECO:0000256" key="8">
    <source>
        <dbReference type="ARBA" id="ARBA00038436"/>
    </source>
</evidence>
<dbReference type="PANTHER" id="PTHR35011:SF10">
    <property type="entry name" value="TRAP TRANSPORTER SMALL PERMEASE PROTEIN"/>
    <property type="match status" value="1"/>
</dbReference>
<keyword evidence="5 9" id="KW-0812">Transmembrane</keyword>
<proteinExistence type="inferred from homology"/>
<feature type="transmembrane region" description="Helical" evidence="9">
    <location>
        <begin position="152"/>
        <end position="176"/>
    </location>
</feature>
<comment type="function">
    <text evidence="9">Part of the tripartite ATP-independent periplasmic (TRAP) transport system.</text>
</comment>
<evidence type="ECO:0000256" key="4">
    <source>
        <dbReference type="ARBA" id="ARBA00022519"/>
    </source>
</evidence>
<dbReference type="AlphaFoldDB" id="A0A6H2H8T7"/>
<evidence type="ECO:0000256" key="2">
    <source>
        <dbReference type="ARBA" id="ARBA00022448"/>
    </source>
</evidence>